<evidence type="ECO:0000256" key="1">
    <source>
        <dbReference type="SAM" id="MobiDB-lite"/>
    </source>
</evidence>
<feature type="compositionally biased region" description="Low complexity" evidence="1">
    <location>
        <begin position="37"/>
        <end position="48"/>
    </location>
</feature>
<evidence type="ECO:0000313" key="3">
    <source>
        <dbReference type="Proteomes" id="UP000054567"/>
    </source>
</evidence>
<protein>
    <submittedName>
        <fullName evidence="2">Uncharacterized protein</fullName>
    </submittedName>
</protein>
<reference evidence="3" key="2">
    <citation type="journal article" date="2009" name="Genome Res.">
        <title>Comparative genomic analyses of the human fungal pathogens Coccidioides and their relatives.</title>
        <authorList>
            <person name="Sharpton T.J."/>
            <person name="Stajich J.E."/>
            <person name="Rounsley S.D."/>
            <person name="Gardner M.J."/>
            <person name="Wortman J.R."/>
            <person name="Jordar V.S."/>
            <person name="Maiti R."/>
            <person name="Kodira C.D."/>
            <person name="Neafsey D.E."/>
            <person name="Zeng Q."/>
            <person name="Hung C.-Y."/>
            <person name="McMahan C."/>
            <person name="Muszewska A."/>
            <person name="Grynberg M."/>
            <person name="Mandel M.A."/>
            <person name="Kellner E.M."/>
            <person name="Barker B.M."/>
            <person name="Galgiani J.N."/>
            <person name="Orbach M.J."/>
            <person name="Kirkland T.N."/>
            <person name="Cole G.T."/>
            <person name="Henn M.R."/>
            <person name="Birren B.W."/>
            <person name="Taylor J.W."/>
        </authorList>
    </citation>
    <scope>NUCLEOTIDE SEQUENCE [LARGE SCALE GENOMIC DNA]</scope>
    <source>
        <strain evidence="3">RMSCC 3488</strain>
    </source>
</reference>
<feature type="region of interest" description="Disordered" evidence="1">
    <location>
        <begin position="36"/>
        <end position="65"/>
    </location>
</feature>
<feature type="region of interest" description="Disordered" evidence="1">
    <location>
        <begin position="127"/>
        <end position="149"/>
    </location>
</feature>
<dbReference type="VEuPathDB" id="FungiDB:CPAG_02378"/>
<name>A0A0J6F777_COCPO</name>
<organism evidence="2 3">
    <name type="scientific">Coccidioides posadasii RMSCC 3488</name>
    <dbReference type="NCBI Taxonomy" id="454284"/>
    <lineage>
        <taxon>Eukaryota</taxon>
        <taxon>Fungi</taxon>
        <taxon>Dikarya</taxon>
        <taxon>Ascomycota</taxon>
        <taxon>Pezizomycotina</taxon>
        <taxon>Eurotiomycetes</taxon>
        <taxon>Eurotiomycetidae</taxon>
        <taxon>Onygenales</taxon>
        <taxon>Onygenaceae</taxon>
        <taxon>Coccidioides</taxon>
    </lineage>
</organism>
<sequence length="149" mass="16627">MEKEKWFSPAGLSKTNLPDTIECYLAFKQASKSERLSSTSERCSQRSSAVGTQAASPGHESHHNLHRDAHLRLRQHFMGSMRCQKNYEIESILLKNIKNLNAVEGNSTGFGRVCQVAARQSEIVHPSQQIDCRSPESAHLPSQAVHGWS</sequence>
<accession>A0A0J6F777</accession>
<dbReference type="AlphaFoldDB" id="A0A0J6F777"/>
<dbReference type="Proteomes" id="UP000054567">
    <property type="component" value="Unassembled WGS sequence"/>
</dbReference>
<reference evidence="2 3" key="1">
    <citation type="submission" date="2007-06" db="EMBL/GenBank/DDBJ databases">
        <title>The Genome Sequence of Coccidioides posadasii RMSCC_3488.</title>
        <authorList>
            <consortium name="Coccidioides Genome Resources Consortium"/>
            <consortium name="The Broad Institute Genome Sequencing Platform"/>
            <person name="Henn M.R."/>
            <person name="Sykes S."/>
            <person name="Young S."/>
            <person name="Jaffe D."/>
            <person name="Berlin A."/>
            <person name="Alvarez P."/>
            <person name="Butler J."/>
            <person name="Gnerre S."/>
            <person name="Grabherr M."/>
            <person name="Mauceli E."/>
            <person name="Brockman W."/>
            <person name="Kodira C."/>
            <person name="Alvarado L."/>
            <person name="Zeng Q."/>
            <person name="Crawford M."/>
            <person name="Antoine C."/>
            <person name="Devon K."/>
            <person name="Galgiani J."/>
            <person name="Orsborn K."/>
            <person name="Lewis M.L."/>
            <person name="Nusbaum C."/>
            <person name="Galagan J."/>
            <person name="Birren B."/>
        </authorList>
    </citation>
    <scope>NUCLEOTIDE SEQUENCE [LARGE SCALE GENOMIC DNA]</scope>
    <source>
        <strain evidence="2 3">RMSCC 3488</strain>
    </source>
</reference>
<evidence type="ECO:0000313" key="2">
    <source>
        <dbReference type="EMBL" id="KMM66038.1"/>
    </source>
</evidence>
<proteinExistence type="predicted"/>
<dbReference type="EMBL" id="DS268109">
    <property type="protein sequence ID" value="KMM66038.1"/>
    <property type="molecule type" value="Genomic_DNA"/>
</dbReference>
<reference evidence="3" key="3">
    <citation type="journal article" date="2010" name="Genome Res.">
        <title>Population genomic sequencing of Coccidioides fungi reveals recent hybridization and transposon control.</title>
        <authorList>
            <person name="Neafsey D.E."/>
            <person name="Barker B.M."/>
            <person name="Sharpton T.J."/>
            <person name="Stajich J.E."/>
            <person name="Park D.J."/>
            <person name="Whiston E."/>
            <person name="Hung C.-Y."/>
            <person name="McMahan C."/>
            <person name="White J."/>
            <person name="Sykes S."/>
            <person name="Heiman D."/>
            <person name="Young S."/>
            <person name="Zeng Q."/>
            <person name="Abouelleil A."/>
            <person name="Aftuck L."/>
            <person name="Bessette D."/>
            <person name="Brown A."/>
            <person name="FitzGerald M."/>
            <person name="Lui A."/>
            <person name="Macdonald J.P."/>
            <person name="Priest M."/>
            <person name="Orbach M.J."/>
            <person name="Galgiani J.N."/>
            <person name="Kirkland T.N."/>
            <person name="Cole G.T."/>
            <person name="Birren B.W."/>
            <person name="Henn M.R."/>
            <person name="Taylor J.W."/>
            <person name="Rounsley S.D."/>
        </authorList>
    </citation>
    <scope>NUCLEOTIDE SEQUENCE [LARGE SCALE GENOMIC DNA]</scope>
    <source>
        <strain evidence="3">RMSCC 3488</strain>
    </source>
</reference>
<gene>
    <name evidence="2" type="ORF">CPAG_02378</name>
</gene>